<accession>A0ABV4BKG0</accession>
<comment type="caution">
    <text evidence="2">The sequence shown here is derived from an EMBL/GenBank/DDBJ whole genome shotgun (WGS) entry which is preliminary data.</text>
</comment>
<gene>
    <name evidence="2" type="ORF">ABC977_15360</name>
</gene>
<sequence>MNQTMQPRSVGFSVPHAMSRPEPQRVRSDTLLQGGRRLIIEHGGASYTLLLTRNDKLILTK</sequence>
<name>A0ABV4BKG0_9GAMM</name>
<evidence type="ECO:0000256" key="1">
    <source>
        <dbReference type="SAM" id="MobiDB-lite"/>
    </source>
</evidence>
<organism evidence="2 3">
    <name type="scientific">Thioalkalicoccus limnaeus</name>
    <dbReference type="NCBI Taxonomy" id="120681"/>
    <lineage>
        <taxon>Bacteria</taxon>
        <taxon>Pseudomonadati</taxon>
        <taxon>Pseudomonadota</taxon>
        <taxon>Gammaproteobacteria</taxon>
        <taxon>Chromatiales</taxon>
        <taxon>Chromatiaceae</taxon>
        <taxon>Thioalkalicoccus</taxon>
    </lineage>
</organism>
<feature type="region of interest" description="Disordered" evidence="1">
    <location>
        <begin position="1"/>
        <end position="26"/>
    </location>
</feature>
<dbReference type="Gene3D" id="2.10.70.10">
    <property type="entry name" value="Complement Module, domain 1"/>
    <property type="match status" value="1"/>
</dbReference>
<dbReference type="InterPro" id="IPR019600">
    <property type="entry name" value="Hemin_uptake_protein_HemP"/>
</dbReference>
<dbReference type="Proteomes" id="UP001564408">
    <property type="component" value="Unassembled WGS sequence"/>
</dbReference>
<dbReference type="EMBL" id="JBDKXB010000028">
    <property type="protein sequence ID" value="MEY6433782.1"/>
    <property type="molecule type" value="Genomic_DNA"/>
</dbReference>
<evidence type="ECO:0000313" key="3">
    <source>
        <dbReference type="Proteomes" id="UP001564408"/>
    </source>
</evidence>
<keyword evidence="3" id="KW-1185">Reference proteome</keyword>
<reference evidence="2 3" key="1">
    <citation type="submission" date="2024-05" db="EMBL/GenBank/DDBJ databases">
        <title>Genome Sequence and Characterization of the New Strain Purple Sulfur Bacterium of Genus Thioalkalicoccus.</title>
        <authorList>
            <person name="Bryantseva I.A."/>
            <person name="Kyndt J.A."/>
            <person name="Imhoff J.F."/>
        </authorList>
    </citation>
    <scope>NUCLEOTIDE SEQUENCE [LARGE SCALE GENOMIC DNA]</scope>
    <source>
        <strain evidence="2 3">Um2</strain>
    </source>
</reference>
<dbReference type="Pfam" id="PF10636">
    <property type="entry name" value="hemP"/>
    <property type="match status" value="1"/>
</dbReference>
<protein>
    <submittedName>
        <fullName evidence="2">Hemin uptake protein HemP</fullName>
    </submittedName>
</protein>
<proteinExistence type="predicted"/>
<evidence type="ECO:0000313" key="2">
    <source>
        <dbReference type="EMBL" id="MEY6433782.1"/>
    </source>
</evidence>
<dbReference type="RefSeq" id="WP_369668167.1">
    <property type="nucleotide sequence ID" value="NZ_JBDKXB010000028.1"/>
</dbReference>